<feature type="signal peptide" evidence="2">
    <location>
        <begin position="1"/>
        <end position="27"/>
    </location>
</feature>
<keyword evidence="1" id="KW-1133">Transmembrane helix</keyword>
<evidence type="ECO:0000256" key="1">
    <source>
        <dbReference type="SAM" id="Phobius"/>
    </source>
</evidence>
<keyword evidence="1" id="KW-0812">Transmembrane</keyword>
<evidence type="ECO:0000313" key="4">
    <source>
        <dbReference type="Proteomes" id="UP000706039"/>
    </source>
</evidence>
<name>A0ABS7PW92_9SPHN</name>
<dbReference type="Proteomes" id="UP000706039">
    <property type="component" value="Unassembled WGS sequence"/>
</dbReference>
<dbReference type="EMBL" id="JAINVV010000012">
    <property type="protein sequence ID" value="MBY8825538.1"/>
    <property type="molecule type" value="Genomic_DNA"/>
</dbReference>
<feature type="transmembrane region" description="Helical" evidence="1">
    <location>
        <begin position="98"/>
        <end position="121"/>
    </location>
</feature>
<comment type="caution">
    <text evidence="3">The sequence shown here is derived from an EMBL/GenBank/DDBJ whole genome shotgun (WGS) entry which is preliminary data.</text>
</comment>
<keyword evidence="2" id="KW-0732">Signal</keyword>
<organism evidence="3 4">
    <name type="scientific">Sphingomonas colocasiae</name>
    <dbReference type="NCBI Taxonomy" id="1848973"/>
    <lineage>
        <taxon>Bacteria</taxon>
        <taxon>Pseudomonadati</taxon>
        <taxon>Pseudomonadota</taxon>
        <taxon>Alphaproteobacteria</taxon>
        <taxon>Sphingomonadales</taxon>
        <taxon>Sphingomonadaceae</taxon>
        <taxon>Sphingomonas</taxon>
    </lineage>
</organism>
<sequence>MLVARLIVATRGLAAALALSCAAPCAADDELPESVARAFLEAEAKNYVKVWLDAHPPVAGVTSFGAKTLFVLGLLMAADDYRRSDTDKQKFHAVANGAVAFVAYSYAATPVVGLIVTGVWACAQIVESSVTGSYGEAMLAIQKDIIRIEQQREELVFKSSLSRAYRILVLVDGVRDLMDRNIELEAYFTADCAQRAGDYDRLASCMEMLSRIVSQREGLVRALDGLLALPDADLSLLGEVADPGQAAPKGLRERLQDARAKAQTETDKVNAVYTPMSRNFAKLAAAYMESEAIEEDQRLSAVTAVEASCRARRTLMSNQAVANIADLARVSRQLKNDTPRELLLTQSREIRSASADLIADHAQISLACPIIAKDQRTKRLIALLRQAAARPIS</sequence>
<keyword evidence="4" id="KW-1185">Reference proteome</keyword>
<feature type="chain" id="PRO_5047527823" evidence="2">
    <location>
        <begin position="28"/>
        <end position="393"/>
    </location>
</feature>
<proteinExistence type="predicted"/>
<keyword evidence="1" id="KW-0472">Membrane</keyword>
<evidence type="ECO:0000313" key="3">
    <source>
        <dbReference type="EMBL" id="MBY8825538.1"/>
    </source>
</evidence>
<feature type="transmembrane region" description="Helical" evidence="1">
    <location>
        <begin position="58"/>
        <end position="77"/>
    </location>
</feature>
<evidence type="ECO:0000256" key="2">
    <source>
        <dbReference type="SAM" id="SignalP"/>
    </source>
</evidence>
<gene>
    <name evidence="3" type="ORF">K7G82_24770</name>
</gene>
<reference evidence="3 4" key="1">
    <citation type="submission" date="2021-08" db="EMBL/GenBank/DDBJ databases">
        <authorList>
            <person name="Tuo L."/>
        </authorList>
    </citation>
    <scope>NUCLEOTIDE SEQUENCE [LARGE SCALE GENOMIC DNA]</scope>
    <source>
        <strain evidence="3 4">JCM 31229</strain>
    </source>
</reference>
<dbReference type="RefSeq" id="WP_222992638.1">
    <property type="nucleotide sequence ID" value="NZ_JAINVV010000012.1"/>
</dbReference>
<accession>A0ABS7PW92</accession>
<protein>
    <submittedName>
        <fullName evidence="3">Uncharacterized protein</fullName>
    </submittedName>
</protein>